<dbReference type="EnsemblPlants" id="Solyc02g030385.1.1">
    <property type="protein sequence ID" value="Solyc02g030385.1.1"/>
    <property type="gene ID" value="Solyc02g030385.1"/>
</dbReference>
<dbReference type="Gramene" id="Solyc02g030385.1.1">
    <property type="protein sequence ID" value="Solyc02g030385.1.1"/>
    <property type="gene ID" value="Solyc02g030385.1"/>
</dbReference>
<reference evidence="2" key="2">
    <citation type="submission" date="2019-01" db="UniProtKB">
        <authorList>
            <consortium name="EnsemblPlants"/>
        </authorList>
    </citation>
    <scope>IDENTIFICATION</scope>
    <source>
        <strain evidence="2">cv. Heinz 1706</strain>
    </source>
</reference>
<evidence type="ECO:0000313" key="3">
    <source>
        <dbReference type="Proteomes" id="UP000004994"/>
    </source>
</evidence>
<dbReference type="Pfam" id="PF07727">
    <property type="entry name" value="RVT_2"/>
    <property type="match status" value="1"/>
</dbReference>
<name>A0A3Q7EWY1_SOLLC</name>
<protein>
    <recommendedName>
        <fullName evidence="1">Reverse transcriptase Ty1/copia-type domain-containing protein</fullName>
    </recommendedName>
</protein>
<evidence type="ECO:0000259" key="1">
    <source>
        <dbReference type="Pfam" id="PF07727"/>
    </source>
</evidence>
<dbReference type="InParanoid" id="A0A3Q7EWY1"/>
<sequence length="213" mass="24428">MNLKPSTSIILWTRPPCQWKEVSLNTNYTLKQWCISQLDVNKGFLHGVLNVEVYMEAPPSLIVTNPDLNLKLNNSLYGFIQASRSWYAKIADALCSGGQRIHSLYERLLLVLQNDLNQDKFLILRITDMFYTEWIESLSHKGSLMDLNTREVVLQGQNKNDVYVLPTSSPPIVQTPLKNLSLIYIVVLDILRIGFFVTSSTLTLYHCYHHILS</sequence>
<dbReference type="STRING" id="4081.A0A3Q7EWY1"/>
<evidence type="ECO:0000313" key="2">
    <source>
        <dbReference type="EnsemblPlants" id="Solyc02g030385.1.1"/>
    </source>
</evidence>
<keyword evidence="3" id="KW-1185">Reference proteome</keyword>
<dbReference type="AlphaFoldDB" id="A0A3Q7EWY1"/>
<proteinExistence type="predicted"/>
<feature type="domain" description="Reverse transcriptase Ty1/copia-type" evidence="1">
    <location>
        <begin position="31"/>
        <end position="96"/>
    </location>
</feature>
<reference evidence="2" key="1">
    <citation type="journal article" date="2012" name="Nature">
        <title>The tomato genome sequence provides insights into fleshy fruit evolution.</title>
        <authorList>
            <consortium name="Tomato Genome Consortium"/>
        </authorList>
    </citation>
    <scope>NUCLEOTIDE SEQUENCE [LARGE SCALE GENOMIC DNA]</scope>
    <source>
        <strain evidence="2">cv. Heinz 1706</strain>
    </source>
</reference>
<dbReference type="Proteomes" id="UP000004994">
    <property type="component" value="Chromosome 2"/>
</dbReference>
<organism evidence="2">
    <name type="scientific">Solanum lycopersicum</name>
    <name type="common">Tomato</name>
    <name type="synonym">Lycopersicon esculentum</name>
    <dbReference type="NCBI Taxonomy" id="4081"/>
    <lineage>
        <taxon>Eukaryota</taxon>
        <taxon>Viridiplantae</taxon>
        <taxon>Streptophyta</taxon>
        <taxon>Embryophyta</taxon>
        <taxon>Tracheophyta</taxon>
        <taxon>Spermatophyta</taxon>
        <taxon>Magnoliopsida</taxon>
        <taxon>eudicotyledons</taxon>
        <taxon>Gunneridae</taxon>
        <taxon>Pentapetalae</taxon>
        <taxon>asterids</taxon>
        <taxon>lamiids</taxon>
        <taxon>Solanales</taxon>
        <taxon>Solanaceae</taxon>
        <taxon>Solanoideae</taxon>
        <taxon>Solaneae</taxon>
        <taxon>Solanum</taxon>
        <taxon>Solanum subgen. Lycopersicon</taxon>
    </lineage>
</organism>
<dbReference type="InterPro" id="IPR013103">
    <property type="entry name" value="RVT_2"/>
</dbReference>
<accession>A0A3Q7EWY1</accession>